<dbReference type="AlphaFoldDB" id="A0AA38TUC4"/>
<proteinExistence type="predicted"/>
<name>A0AA38TUC4_9ASTR</name>
<protein>
    <recommendedName>
        <fullName evidence="3">Retrotransposon gag domain-containing protein</fullName>
    </recommendedName>
</protein>
<evidence type="ECO:0000313" key="2">
    <source>
        <dbReference type="Proteomes" id="UP001172457"/>
    </source>
</evidence>
<organism evidence="1 2">
    <name type="scientific">Centaurea solstitialis</name>
    <name type="common">yellow star-thistle</name>
    <dbReference type="NCBI Taxonomy" id="347529"/>
    <lineage>
        <taxon>Eukaryota</taxon>
        <taxon>Viridiplantae</taxon>
        <taxon>Streptophyta</taxon>
        <taxon>Embryophyta</taxon>
        <taxon>Tracheophyta</taxon>
        <taxon>Spermatophyta</taxon>
        <taxon>Magnoliopsida</taxon>
        <taxon>eudicotyledons</taxon>
        <taxon>Gunneridae</taxon>
        <taxon>Pentapetalae</taxon>
        <taxon>asterids</taxon>
        <taxon>campanulids</taxon>
        <taxon>Asterales</taxon>
        <taxon>Asteraceae</taxon>
        <taxon>Carduoideae</taxon>
        <taxon>Cardueae</taxon>
        <taxon>Centaureinae</taxon>
        <taxon>Centaurea</taxon>
    </lineage>
</organism>
<keyword evidence="2" id="KW-1185">Reference proteome</keyword>
<accession>A0AA38TUC4</accession>
<dbReference type="Proteomes" id="UP001172457">
    <property type="component" value="Chromosome 1"/>
</dbReference>
<reference evidence="1" key="1">
    <citation type="submission" date="2023-03" db="EMBL/GenBank/DDBJ databases">
        <title>Chromosome-scale reference genome and RAD-based genetic map of yellow starthistle (Centaurea solstitialis) reveal putative structural variation and QTLs associated with invader traits.</title>
        <authorList>
            <person name="Reatini B."/>
            <person name="Cang F.A."/>
            <person name="Jiang Q."/>
            <person name="Mckibben M.T.W."/>
            <person name="Barker M.S."/>
            <person name="Rieseberg L.H."/>
            <person name="Dlugosch K.M."/>
        </authorList>
    </citation>
    <scope>NUCLEOTIDE SEQUENCE</scope>
    <source>
        <strain evidence="1">CAN-66</strain>
        <tissue evidence="1">Leaf</tissue>
    </source>
</reference>
<gene>
    <name evidence="1" type="ORF">OSB04_002995</name>
</gene>
<sequence>MALWNAMETQILSIAQNFPTVKEMWDHLSSSFSAKESLSHAYSVVQAYSRAEQGDSSFTDYFTQFSKLQDELRTMSTHY</sequence>
<evidence type="ECO:0008006" key="3">
    <source>
        <dbReference type="Google" id="ProtNLM"/>
    </source>
</evidence>
<evidence type="ECO:0000313" key="1">
    <source>
        <dbReference type="EMBL" id="KAJ9567029.1"/>
    </source>
</evidence>
<dbReference type="EMBL" id="JARYMX010000001">
    <property type="protein sequence ID" value="KAJ9567029.1"/>
    <property type="molecule type" value="Genomic_DNA"/>
</dbReference>
<comment type="caution">
    <text evidence="1">The sequence shown here is derived from an EMBL/GenBank/DDBJ whole genome shotgun (WGS) entry which is preliminary data.</text>
</comment>